<dbReference type="InterPro" id="IPR038266">
    <property type="entry name" value="NapC/NirT_cytc_sf"/>
</dbReference>
<evidence type="ECO:0000256" key="1">
    <source>
        <dbReference type="ARBA" id="ARBA00022448"/>
    </source>
</evidence>
<evidence type="ECO:0000313" key="9">
    <source>
        <dbReference type="EMBL" id="KUJ93131.1"/>
    </source>
</evidence>
<evidence type="ECO:0000256" key="6">
    <source>
        <dbReference type="ARBA" id="ARBA00023004"/>
    </source>
</evidence>
<sequence>MNWIGYITLKKAPEGYEDLVGSFTGLTGCSMCHGVGMGLPPSPQESEEQLGNIDCLACHAKPDVYVSGVLGIKLGLKNVTKDDQGRWRYVINVPTEELAKSIINRPQSKNCLACHAFSGGGPHLKRPNIAPDLLNPELAAEFDVHFKAGLGCTDCHSGENHEFGTNSVDTWSREGEVPKCSNCHTEDPHNGFFGYFLNTFHDRVACQTCHIPTIAHGEYPTEYYRDWTVATFLPKEKRWKFAIPDPESGDYSKWYLFNNLQPSYAWYNGDREVYIFPTPVEPVPVSEVMEKVGGKYEASQIKAGSGEVVGAIYYVKPTASKEDGDAKIYPFKVHVAVVPYSEQDRVPVPVKAGIAFATGNITMAMAAGAKDAGVTYEPGKAVLYVRYMQVNHGVQPKEKALFCFDCHNIAEGRMHWEDLGYGIYPKVAFGGIIAGILAVVLGAVWLIRRRGS</sequence>
<feature type="transmembrane region" description="Helical" evidence="7">
    <location>
        <begin position="427"/>
        <end position="447"/>
    </location>
</feature>
<evidence type="ECO:0000259" key="8">
    <source>
        <dbReference type="Pfam" id="PF14522"/>
    </source>
</evidence>
<dbReference type="Gene3D" id="1.10.3820.10">
    <property type="entry name" value="Di-heme elbow motif domain"/>
    <property type="match status" value="1"/>
</dbReference>
<protein>
    <submittedName>
        <fullName evidence="9">Putative cytochrome C, chain A</fullName>
    </submittedName>
</protein>
<accession>A0A117KLV1</accession>
<keyword evidence="7" id="KW-0472">Membrane</keyword>
<evidence type="ECO:0000256" key="7">
    <source>
        <dbReference type="SAM" id="Phobius"/>
    </source>
</evidence>
<reference evidence="11 12" key="2">
    <citation type="journal article" date="2015" name="MBio">
        <title>Genome-Resolved Metagenomic Analysis Reveals Roles for Candidate Phyla and Other Microbial Community Members in Biogeochemical Transformations in Oil Reservoirs.</title>
        <authorList>
            <person name="Hu P."/>
            <person name="Tom L."/>
            <person name="Singh A."/>
            <person name="Thomas B.C."/>
            <person name="Baker B.J."/>
            <person name="Piceno Y.M."/>
            <person name="Andersen G.L."/>
            <person name="Banfield J.F."/>
        </authorList>
    </citation>
    <scope>NUCLEOTIDE SEQUENCE [LARGE SCALE GENOMIC DNA]</scope>
</reference>
<dbReference type="Proteomes" id="UP000054307">
    <property type="component" value="Unassembled WGS sequence"/>
</dbReference>
<evidence type="ECO:0000313" key="11">
    <source>
        <dbReference type="Proteomes" id="UP000054015"/>
    </source>
</evidence>
<keyword evidence="7" id="KW-1133">Transmembrane helix</keyword>
<dbReference type="CDD" id="cd08168">
    <property type="entry name" value="Cytochrom_C3"/>
    <property type="match status" value="1"/>
</dbReference>
<evidence type="ECO:0000256" key="3">
    <source>
        <dbReference type="ARBA" id="ARBA00022723"/>
    </source>
</evidence>
<keyword evidence="7" id="KW-0812">Transmembrane</keyword>
<keyword evidence="1" id="KW-0813">Transport</keyword>
<evidence type="ECO:0000256" key="5">
    <source>
        <dbReference type="ARBA" id="ARBA00022982"/>
    </source>
</evidence>
<keyword evidence="3" id="KW-0479">Metal-binding</keyword>
<name>A0A117KLV1_ARCFL</name>
<gene>
    <name evidence="9" type="ORF">XD40_1697</name>
    <name evidence="10" type="ORF">XD48_2065</name>
</gene>
<keyword evidence="2" id="KW-0349">Heme</keyword>
<dbReference type="PATRIC" id="fig|2234.6.peg.305"/>
<dbReference type="PANTHER" id="PTHR35038:SF5">
    <property type="entry name" value="CYTOCHROME C-TYPE PROTEIN NRFB"/>
    <property type="match status" value="1"/>
</dbReference>
<dbReference type="InterPro" id="IPR029467">
    <property type="entry name" value="Cyt_c7-like"/>
</dbReference>
<dbReference type="AlphaFoldDB" id="A0A117KLV1"/>
<dbReference type="Proteomes" id="UP000054015">
    <property type="component" value="Unassembled WGS sequence"/>
</dbReference>
<keyword evidence="5" id="KW-0249">Electron transport</keyword>
<evidence type="ECO:0000256" key="4">
    <source>
        <dbReference type="ARBA" id="ARBA00022729"/>
    </source>
</evidence>
<dbReference type="Pfam" id="PF11783">
    <property type="entry name" value="Cytochrome_cB"/>
    <property type="match status" value="1"/>
</dbReference>
<evidence type="ECO:0000313" key="10">
    <source>
        <dbReference type="EMBL" id="KUK05703.1"/>
    </source>
</evidence>
<dbReference type="Pfam" id="PF14522">
    <property type="entry name" value="Cytochrome_C7"/>
    <property type="match status" value="1"/>
</dbReference>
<feature type="domain" description="Cytochrome c7-like" evidence="8">
    <location>
        <begin position="141"/>
        <end position="210"/>
    </location>
</feature>
<dbReference type="GO" id="GO:0046872">
    <property type="term" value="F:metal ion binding"/>
    <property type="evidence" value="ECO:0007669"/>
    <property type="project" value="UniProtKB-KW"/>
</dbReference>
<dbReference type="EMBL" id="LGEQ01000034">
    <property type="protein sequence ID" value="KUJ93131.1"/>
    <property type="molecule type" value="Genomic_DNA"/>
</dbReference>
<proteinExistence type="predicted"/>
<evidence type="ECO:0000313" key="12">
    <source>
        <dbReference type="Proteomes" id="UP000054307"/>
    </source>
</evidence>
<reference evidence="9" key="1">
    <citation type="journal article" date="2015" name="MBio">
        <title>Genome-resolved metagenomic analysis reveals roles for candidate phyla and other microbial community members in biogeochemical transformations in oil reservoirs.</title>
        <authorList>
            <person name="Hu P."/>
            <person name="Tom L."/>
            <person name="Singh A."/>
            <person name="Thomas B.C."/>
            <person name="Baker B.J."/>
            <person name="Piceno Y.M."/>
            <person name="Andersen G.L."/>
            <person name="Banfield J.F."/>
        </authorList>
    </citation>
    <scope>NUCLEOTIDE SEQUENCE [LARGE SCALE GENOMIC DNA]</scope>
    <source>
        <strain evidence="10">49_2300</strain>
        <strain evidence="9">49_95</strain>
    </source>
</reference>
<dbReference type="PANTHER" id="PTHR35038">
    <property type="entry name" value="DISSIMILATORY SULFITE REDUCTASE SIRA"/>
    <property type="match status" value="1"/>
</dbReference>
<dbReference type="InterPro" id="IPR024673">
    <property type="entry name" value="Octahem_Cyt_c"/>
</dbReference>
<dbReference type="InterPro" id="IPR036280">
    <property type="entry name" value="Multihaem_cyt_sf"/>
</dbReference>
<keyword evidence="6" id="KW-0408">Iron</keyword>
<dbReference type="GO" id="GO:0016491">
    <property type="term" value="F:oxidoreductase activity"/>
    <property type="evidence" value="ECO:0007669"/>
    <property type="project" value="TreeGrafter"/>
</dbReference>
<evidence type="ECO:0000256" key="2">
    <source>
        <dbReference type="ARBA" id="ARBA00022617"/>
    </source>
</evidence>
<keyword evidence="4" id="KW-0732">Signal</keyword>
<dbReference type="EMBL" id="LGEX01000086">
    <property type="protein sequence ID" value="KUK05703.1"/>
    <property type="molecule type" value="Genomic_DNA"/>
</dbReference>
<comment type="caution">
    <text evidence="9">The sequence shown here is derived from an EMBL/GenBank/DDBJ whole genome shotgun (WGS) entry which is preliminary data.</text>
</comment>
<dbReference type="InterPro" id="IPR051829">
    <property type="entry name" value="Multiheme_Cytochr_ET"/>
</dbReference>
<dbReference type="SUPFAM" id="SSF48695">
    <property type="entry name" value="Multiheme cytochromes"/>
    <property type="match status" value="1"/>
</dbReference>
<organism evidence="9 12">
    <name type="scientific">Archaeoglobus fulgidus</name>
    <dbReference type="NCBI Taxonomy" id="2234"/>
    <lineage>
        <taxon>Archaea</taxon>
        <taxon>Methanobacteriati</taxon>
        <taxon>Methanobacteriota</taxon>
        <taxon>Archaeoglobi</taxon>
        <taxon>Archaeoglobales</taxon>
        <taxon>Archaeoglobaceae</taxon>
        <taxon>Archaeoglobus</taxon>
    </lineage>
</organism>